<evidence type="ECO:0000256" key="1">
    <source>
        <dbReference type="SAM" id="Coils"/>
    </source>
</evidence>
<dbReference type="OrthoDB" id="257987at2"/>
<dbReference type="PANTHER" id="PTHR12110">
    <property type="entry name" value="HYDROXYPYRUVATE ISOMERASE"/>
    <property type="match status" value="1"/>
</dbReference>
<dbReference type="Gene3D" id="3.20.20.150">
    <property type="entry name" value="Divalent-metal-dependent TIM barrel enzymes"/>
    <property type="match status" value="1"/>
</dbReference>
<keyword evidence="5" id="KW-1185">Reference proteome</keyword>
<dbReference type="RefSeq" id="WP_145420495.1">
    <property type="nucleotide sequence ID" value="NZ_CP036526.1"/>
</dbReference>
<protein>
    <submittedName>
        <fullName evidence="4">L-ribulose-5-phosphate 3-epimerase UlaE</fullName>
        <ecNumber evidence="4">5.1.3.22</ecNumber>
    </submittedName>
</protein>
<dbReference type="Pfam" id="PF01261">
    <property type="entry name" value="AP_endonuc_2"/>
    <property type="match status" value="1"/>
</dbReference>
<dbReference type="InterPro" id="IPR050312">
    <property type="entry name" value="IolE/XylAMocC-like"/>
</dbReference>
<keyword evidence="2" id="KW-0732">Signal</keyword>
<dbReference type="EMBL" id="CP036526">
    <property type="protein sequence ID" value="QDT12623.1"/>
    <property type="molecule type" value="Genomic_DNA"/>
</dbReference>
<evidence type="ECO:0000256" key="2">
    <source>
        <dbReference type="SAM" id="SignalP"/>
    </source>
</evidence>
<dbReference type="InterPro" id="IPR036237">
    <property type="entry name" value="Xyl_isomerase-like_sf"/>
</dbReference>
<dbReference type="Proteomes" id="UP000319817">
    <property type="component" value="Chromosome"/>
</dbReference>
<evidence type="ECO:0000313" key="4">
    <source>
        <dbReference type="EMBL" id="QDT12623.1"/>
    </source>
</evidence>
<dbReference type="PANTHER" id="PTHR12110:SF53">
    <property type="entry name" value="BLR5974 PROTEIN"/>
    <property type="match status" value="1"/>
</dbReference>
<sequence length="311" mass="34443" precursor="true">MLRTNYQSDVRFGPAIWGGVALAAVCMAATTSHAEVPQQNRYKIGTCDWSIQMKVSVDSFKFAKANGLDGIQYSFDADGEGLDLRVRKNRDIIRKTVAETGVEIASLGIALLNRVPLATTTESDQLVAECLDTMVKLKEEAAELEDRKLAAMVSPKIVLLAFFGKADINGDPQRIRVVIEKLKRFAPIAEKHGFVLALETQLNEADHRHIINSVGSPAVKVYYDTANSARMGYDIYREIESLGAENICQIHIKQDKALLGGGEIDFERLKILFEKIQYRGWLIIEGSSPAGMSRTEATEKNAVYAQKLFNS</sequence>
<feature type="chain" id="PRO_5022200623" evidence="2">
    <location>
        <begin position="35"/>
        <end position="311"/>
    </location>
</feature>
<feature type="signal peptide" evidence="2">
    <location>
        <begin position="1"/>
        <end position="34"/>
    </location>
</feature>
<feature type="coiled-coil region" evidence="1">
    <location>
        <begin position="127"/>
        <end position="154"/>
    </location>
</feature>
<dbReference type="SUPFAM" id="SSF51658">
    <property type="entry name" value="Xylose isomerase-like"/>
    <property type="match status" value="1"/>
</dbReference>
<keyword evidence="4" id="KW-0413">Isomerase</keyword>
<evidence type="ECO:0000313" key="5">
    <source>
        <dbReference type="Proteomes" id="UP000319817"/>
    </source>
</evidence>
<gene>
    <name evidence="4" type="primary">ulaE_2</name>
    <name evidence="4" type="ORF">K239x_46330</name>
</gene>
<dbReference type="InterPro" id="IPR013022">
    <property type="entry name" value="Xyl_isomerase-like_TIM-brl"/>
</dbReference>
<reference evidence="4 5" key="1">
    <citation type="submission" date="2019-02" db="EMBL/GenBank/DDBJ databases">
        <title>Deep-cultivation of Planctomycetes and their phenomic and genomic characterization uncovers novel biology.</title>
        <authorList>
            <person name="Wiegand S."/>
            <person name="Jogler M."/>
            <person name="Boedeker C."/>
            <person name="Pinto D."/>
            <person name="Vollmers J."/>
            <person name="Rivas-Marin E."/>
            <person name="Kohn T."/>
            <person name="Peeters S.H."/>
            <person name="Heuer A."/>
            <person name="Rast P."/>
            <person name="Oberbeckmann S."/>
            <person name="Bunk B."/>
            <person name="Jeske O."/>
            <person name="Meyerdierks A."/>
            <person name="Storesund J.E."/>
            <person name="Kallscheuer N."/>
            <person name="Luecker S."/>
            <person name="Lage O.M."/>
            <person name="Pohl T."/>
            <person name="Merkel B.J."/>
            <person name="Hornburger P."/>
            <person name="Mueller R.-W."/>
            <person name="Bruemmer F."/>
            <person name="Labrenz M."/>
            <person name="Spormann A.M."/>
            <person name="Op den Camp H."/>
            <person name="Overmann J."/>
            <person name="Amann R."/>
            <person name="Jetten M.S.M."/>
            <person name="Mascher T."/>
            <person name="Medema M.H."/>
            <person name="Devos D.P."/>
            <person name="Kaster A.-K."/>
            <person name="Ovreas L."/>
            <person name="Rohde M."/>
            <person name="Galperin M.Y."/>
            <person name="Jogler C."/>
        </authorList>
    </citation>
    <scope>NUCLEOTIDE SEQUENCE [LARGE SCALE GENOMIC DNA]</scope>
    <source>
        <strain evidence="4 5">K23_9</strain>
    </source>
</reference>
<evidence type="ECO:0000259" key="3">
    <source>
        <dbReference type="Pfam" id="PF01261"/>
    </source>
</evidence>
<keyword evidence="1" id="KW-0175">Coiled coil</keyword>
<feature type="domain" description="Xylose isomerase-like TIM barrel" evidence="3">
    <location>
        <begin position="60"/>
        <end position="295"/>
    </location>
</feature>
<organism evidence="4 5">
    <name type="scientific">Stieleria marina</name>
    <dbReference type="NCBI Taxonomy" id="1930275"/>
    <lineage>
        <taxon>Bacteria</taxon>
        <taxon>Pseudomonadati</taxon>
        <taxon>Planctomycetota</taxon>
        <taxon>Planctomycetia</taxon>
        <taxon>Pirellulales</taxon>
        <taxon>Pirellulaceae</taxon>
        <taxon>Stieleria</taxon>
    </lineage>
</organism>
<dbReference type="EC" id="5.1.3.22" evidence="4"/>
<accession>A0A517NZT2</accession>
<dbReference type="AlphaFoldDB" id="A0A517NZT2"/>
<dbReference type="GO" id="GO:0034015">
    <property type="term" value="F:L-ribulose-5-phosphate 3-epimerase activity"/>
    <property type="evidence" value="ECO:0007669"/>
    <property type="project" value="UniProtKB-EC"/>
</dbReference>
<name>A0A517NZT2_9BACT</name>
<proteinExistence type="predicted"/>